<comment type="similarity">
    <text evidence="3">Belongs to the DPM3 family.</text>
</comment>
<dbReference type="EMBL" id="PKFP01000006">
    <property type="protein sequence ID" value="PVH16793.1"/>
    <property type="molecule type" value="Genomic_DNA"/>
</dbReference>
<accession>A0A2V1AHU1</accession>
<keyword evidence="4 12" id="KW-0812">Transmembrane</keyword>
<dbReference type="AlphaFoldDB" id="A0A2V1AHU1"/>
<evidence type="ECO:0000259" key="14">
    <source>
        <dbReference type="Pfam" id="PF17682"/>
    </source>
</evidence>
<evidence type="ECO:0000256" key="2">
    <source>
        <dbReference type="ARBA" id="ARBA00004477"/>
    </source>
</evidence>
<proteinExistence type="inferred from homology"/>
<keyword evidence="6 12" id="KW-1133">Transmembrane helix</keyword>
<dbReference type="GO" id="GO:0001002">
    <property type="term" value="F:RNA polymerase III type 1 promoter sequence-specific DNA binding"/>
    <property type="evidence" value="ECO:0007669"/>
    <property type="project" value="TreeGrafter"/>
</dbReference>
<keyword evidence="5" id="KW-0256">Endoplasmic reticulum</keyword>
<comment type="subcellular location">
    <subcellularLocation>
        <location evidence="2">Endoplasmic reticulum membrane</location>
        <topology evidence="2">Multi-pass membrane protein</topology>
    </subcellularLocation>
    <subcellularLocation>
        <location evidence="1">Nucleus</location>
    </subcellularLocation>
</comment>
<name>A0A2V1AHU1_9ASCO</name>
<dbReference type="InterPro" id="IPR041499">
    <property type="entry name" value="Tfc1/Sfc1_N"/>
</dbReference>
<keyword evidence="8 12" id="KW-0472">Membrane</keyword>
<dbReference type="GO" id="GO:0000127">
    <property type="term" value="C:transcription factor TFIIIC complex"/>
    <property type="evidence" value="ECO:0007669"/>
    <property type="project" value="InterPro"/>
</dbReference>
<comment type="caution">
    <text evidence="15">The sequence shown here is derived from an EMBL/GenBank/DDBJ whole genome shotgun (WGS) entry which is preliminary data.</text>
</comment>
<keyword evidence="16" id="KW-1185">Reference proteome</keyword>
<organism evidence="15 16">
    <name type="scientific">Candidozyma duobushaemuli</name>
    <dbReference type="NCBI Taxonomy" id="1231522"/>
    <lineage>
        <taxon>Eukaryota</taxon>
        <taxon>Fungi</taxon>
        <taxon>Dikarya</taxon>
        <taxon>Ascomycota</taxon>
        <taxon>Saccharomycotina</taxon>
        <taxon>Pichiomycetes</taxon>
        <taxon>Metschnikowiaceae</taxon>
        <taxon>Candidozyma</taxon>
    </lineage>
</organism>
<dbReference type="PANTHER" id="PTHR13230">
    <property type="entry name" value="GENERAL TRANSCRIPTION FACTOR IIIC, POLYPEPTIDE 5"/>
    <property type="match status" value="1"/>
</dbReference>
<evidence type="ECO:0000256" key="6">
    <source>
        <dbReference type="ARBA" id="ARBA00022989"/>
    </source>
</evidence>
<dbReference type="InterPro" id="IPR013174">
    <property type="entry name" value="DPM3"/>
</dbReference>
<evidence type="ECO:0000256" key="3">
    <source>
        <dbReference type="ARBA" id="ARBA00010430"/>
    </source>
</evidence>
<evidence type="ECO:0000256" key="4">
    <source>
        <dbReference type="ARBA" id="ARBA00022692"/>
    </source>
</evidence>
<dbReference type="InterPro" id="IPR040454">
    <property type="entry name" value="TF_IIIC_Tfc1/Sfc1"/>
</dbReference>
<sequence length="655" mass="75769">MSNRDHAKKHSMDIPHVTSVELPFNVKNTDRAVHMLGGKQRIQKAINSQYRPTAIQPSSHAVDDKNLELRLRNDPFHHPVQASVNRREKVLLKVSIPKSSLPKDYHENPQKYPVRDLLRQSNDDGHHAKVEPIAIINKNYSFRAIADFQMTTKNNKMAQDFNNQVLRSNQFDDYKKFYQDKLAKTDDYKNPEIFENKDHQLIPPPHFSGIRFPFDFRYQKSPYTVTLRDEEGNAKVVMKSDSKKLFTNTVDFYSDSIPDAPLPEIIKKYEWMVSADLSQEYSDKKLFDCVHFLRRLFEIKPIWLRKSLVDVTPEPLKAAVKEALPYVSYCYKNGPWRFCNVRLGVNPKDSSSYWVYQSGYFRLQGLRTKFDQSEETVRVVPNTIKMNDPNSEVMVSEHLLFTGKKLPGAINYQIGDIMDDDIVSVIKRAESHGELLRDTLDSQEGWIKKQIIETIRRIVRYKLRRLYKELPIEREKIHEIVEADYTEKEGEENDEDMDEDEEEVDEEDEDGADHTNEAEDNDMDEDVVDPASVTEESILSRIRQADGPAAEKLASFDSFIKHEAIPTETALAFFAAGAVYFALITGTIPTSELVQNEILPFLPWWALVTFGSYALATLGWGVLTFKDKEKSYKELLQQIDEAKTFYKEKGLDLDE</sequence>
<evidence type="ECO:0000256" key="7">
    <source>
        <dbReference type="ARBA" id="ARBA00023125"/>
    </source>
</evidence>
<dbReference type="VEuPathDB" id="FungiDB:CXQ87_004348"/>
<feature type="compositionally biased region" description="Acidic residues" evidence="11">
    <location>
        <begin position="489"/>
        <end position="511"/>
    </location>
</feature>
<dbReference type="InterPro" id="IPR042536">
    <property type="entry name" value="TFIIIC_tauA_Sfc1"/>
</dbReference>
<evidence type="ECO:0000313" key="15">
    <source>
        <dbReference type="EMBL" id="PVH16793.1"/>
    </source>
</evidence>
<dbReference type="Proteomes" id="UP000244406">
    <property type="component" value="Unassembled WGS sequence"/>
</dbReference>
<evidence type="ECO:0000256" key="5">
    <source>
        <dbReference type="ARBA" id="ARBA00022824"/>
    </source>
</evidence>
<keyword evidence="7" id="KW-0238">DNA-binding</keyword>
<evidence type="ECO:0000256" key="1">
    <source>
        <dbReference type="ARBA" id="ARBA00004123"/>
    </source>
</evidence>
<dbReference type="Gene3D" id="3.30.200.160">
    <property type="entry name" value="TFIIIC, subcomplex tauA, subunit Sfc1, barrel domain"/>
    <property type="match status" value="1"/>
</dbReference>
<dbReference type="GO" id="GO:0001003">
    <property type="term" value="F:RNA polymerase III type 2 promoter sequence-specific DNA binding"/>
    <property type="evidence" value="ECO:0007669"/>
    <property type="project" value="TreeGrafter"/>
</dbReference>
<evidence type="ECO:0000256" key="12">
    <source>
        <dbReference type="SAM" id="Phobius"/>
    </source>
</evidence>
<dbReference type="GO" id="GO:0006384">
    <property type="term" value="P:transcription initiation at RNA polymerase III promoter"/>
    <property type="evidence" value="ECO:0007669"/>
    <property type="project" value="InterPro"/>
</dbReference>
<feature type="transmembrane region" description="Helical" evidence="12">
    <location>
        <begin position="570"/>
        <end position="590"/>
    </location>
</feature>
<keyword evidence="10" id="KW-0539">Nucleus</keyword>
<dbReference type="Pfam" id="PF08285">
    <property type="entry name" value="DPM3"/>
    <property type="match status" value="1"/>
</dbReference>
<feature type="domain" description="Transcription factor IIIC subunit 5 HTH" evidence="13">
    <location>
        <begin position="201"/>
        <end position="362"/>
    </location>
</feature>
<evidence type="ECO:0000256" key="11">
    <source>
        <dbReference type="SAM" id="MobiDB-lite"/>
    </source>
</evidence>
<dbReference type="GO" id="GO:0005789">
    <property type="term" value="C:endoplasmic reticulum membrane"/>
    <property type="evidence" value="ECO:0007669"/>
    <property type="project" value="UniProtKB-SubCell"/>
</dbReference>
<dbReference type="Pfam" id="PF09734">
    <property type="entry name" value="Tau95"/>
    <property type="match status" value="1"/>
</dbReference>
<feature type="region of interest" description="Disordered" evidence="11">
    <location>
        <begin position="483"/>
        <end position="528"/>
    </location>
</feature>
<feature type="transmembrane region" description="Helical" evidence="12">
    <location>
        <begin position="602"/>
        <end position="623"/>
    </location>
</feature>
<gene>
    <name evidence="15" type="ORF">CXQ87_004348</name>
</gene>
<feature type="compositionally biased region" description="Acidic residues" evidence="11">
    <location>
        <begin position="518"/>
        <end position="528"/>
    </location>
</feature>
<reference evidence="15 16" key="1">
    <citation type="submission" date="2017-12" db="EMBL/GenBank/DDBJ databases">
        <title>Genome Sequence of the Amphotericin B-resistant Candida duobushaemulonii strain, B09383.</title>
        <authorList>
            <person name="Chow N.A."/>
            <person name="Gade L."/>
            <person name="Batra D."/>
            <person name="Rowe L.A."/>
            <person name="Loparev V.N."/>
            <person name="Litvintseva A.P."/>
        </authorList>
    </citation>
    <scope>NUCLEOTIDE SEQUENCE [LARGE SCALE GENOMIC DNA]</scope>
    <source>
        <strain evidence="15 16">B09383</strain>
    </source>
</reference>
<dbReference type="GeneID" id="37004347"/>
<evidence type="ECO:0000256" key="10">
    <source>
        <dbReference type="ARBA" id="ARBA00023242"/>
    </source>
</evidence>
<dbReference type="RefSeq" id="XP_025337733.1">
    <property type="nucleotide sequence ID" value="XM_025482790.1"/>
</dbReference>
<dbReference type="Pfam" id="PF17682">
    <property type="entry name" value="Tau95_N"/>
    <property type="match status" value="1"/>
</dbReference>
<dbReference type="GO" id="GO:0005634">
    <property type="term" value="C:nucleus"/>
    <property type="evidence" value="ECO:0007669"/>
    <property type="project" value="UniProtKB-SubCell"/>
</dbReference>
<protein>
    <submittedName>
        <fullName evidence="15">Uncharacterized protein</fullName>
    </submittedName>
</protein>
<keyword evidence="9" id="KW-0804">Transcription</keyword>
<dbReference type="InterPro" id="IPR019136">
    <property type="entry name" value="TF_IIIC_su-5_HTH"/>
</dbReference>
<dbReference type="PANTHER" id="PTHR13230:SF5">
    <property type="entry name" value="GENERAL TRANSCRIPTION FACTOR 3C POLYPEPTIDE 5"/>
    <property type="match status" value="1"/>
</dbReference>
<evidence type="ECO:0000256" key="8">
    <source>
        <dbReference type="ARBA" id="ARBA00023136"/>
    </source>
</evidence>
<feature type="domain" description="Transcription factor IIIC subunit Tfc1/Sfc1 triple barrel" evidence="14">
    <location>
        <begin position="19"/>
        <end position="150"/>
    </location>
</feature>
<evidence type="ECO:0000259" key="13">
    <source>
        <dbReference type="Pfam" id="PF09734"/>
    </source>
</evidence>
<evidence type="ECO:0000313" key="16">
    <source>
        <dbReference type="Proteomes" id="UP000244406"/>
    </source>
</evidence>
<evidence type="ECO:0000256" key="9">
    <source>
        <dbReference type="ARBA" id="ARBA00023163"/>
    </source>
</evidence>